<dbReference type="RefSeq" id="WP_049697566.1">
    <property type="nucleotide sequence ID" value="NZ_CBDRLS010000001.1"/>
</dbReference>
<evidence type="ECO:0000256" key="1">
    <source>
        <dbReference type="SAM" id="MobiDB-lite"/>
    </source>
</evidence>
<protein>
    <recommendedName>
        <fullName evidence="4">DUF3263 domain-containing protein</fullName>
    </recommendedName>
</protein>
<name>A0ABR5IF78_9ACTN</name>
<dbReference type="InterPro" id="IPR021678">
    <property type="entry name" value="DUF3263"/>
</dbReference>
<feature type="compositionally biased region" description="Basic and acidic residues" evidence="1">
    <location>
        <begin position="32"/>
        <end position="43"/>
    </location>
</feature>
<comment type="caution">
    <text evidence="2">The sequence shown here is derived from an EMBL/GenBank/DDBJ whole genome shotgun (WGS) entry which is preliminary data.</text>
</comment>
<evidence type="ECO:0000313" key="2">
    <source>
        <dbReference type="EMBL" id="KNA92339.1"/>
    </source>
</evidence>
<keyword evidence="3" id="KW-1185">Reference proteome</keyword>
<dbReference type="Pfam" id="PF11662">
    <property type="entry name" value="DUF3263"/>
    <property type="match status" value="1"/>
</dbReference>
<evidence type="ECO:0008006" key="4">
    <source>
        <dbReference type="Google" id="ProtNLM"/>
    </source>
</evidence>
<organism evidence="2 3">
    <name type="scientific">Gordonia jacobaea</name>
    <dbReference type="NCBI Taxonomy" id="122202"/>
    <lineage>
        <taxon>Bacteria</taxon>
        <taxon>Bacillati</taxon>
        <taxon>Actinomycetota</taxon>
        <taxon>Actinomycetes</taxon>
        <taxon>Mycobacteriales</taxon>
        <taxon>Gordoniaceae</taxon>
        <taxon>Gordonia</taxon>
    </lineage>
</organism>
<dbReference type="Proteomes" id="UP000037247">
    <property type="component" value="Unassembled WGS sequence"/>
</dbReference>
<reference evidence="2 3" key="1">
    <citation type="submission" date="2015-05" db="EMBL/GenBank/DDBJ databases">
        <title>Draft genome sequence of the bacterium Gordonia jacobaea a new member of the Gordonia genus.</title>
        <authorList>
            <person name="Jimenez-Galisteo G."/>
            <person name="Dominguez A."/>
            <person name="Munoz E."/>
            <person name="Vinas M."/>
        </authorList>
    </citation>
    <scope>NUCLEOTIDE SEQUENCE [LARGE SCALE GENOMIC DNA]</scope>
    <source>
        <strain evidence="3">mv1</strain>
    </source>
</reference>
<evidence type="ECO:0000313" key="3">
    <source>
        <dbReference type="Proteomes" id="UP000037247"/>
    </source>
</evidence>
<dbReference type="EMBL" id="LDTZ01000014">
    <property type="protein sequence ID" value="KNA92339.1"/>
    <property type="molecule type" value="Genomic_DNA"/>
</dbReference>
<feature type="region of interest" description="Disordered" evidence="1">
    <location>
        <begin position="1"/>
        <end position="43"/>
    </location>
</feature>
<gene>
    <name evidence="2" type="ORF">ABW18_03020</name>
</gene>
<proteinExistence type="predicted"/>
<accession>A0ABR5IF78</accession>
<feature type="compositionally biased region" description="Polar residues" evidence="1">
    <location>
        <begin position="17"/>
        <end position="28"/>
    </location>
</feature>
<sequence length="122" mass="13679">MDGAAARSRKHGDQPENAPQPTTQSAAGQSVDPHEVGPDGLSRREHDILAFERQWWKYAGAKEEAIKELFGLSATRYYQVLNALVDRPEALAADPMLVKRLRRLRASRQKARAARRLGFDIT</sequence>